<gene>
    <name evidence="1" type="ORF">ACFFP0_24835</name>
</gene>
<reference evidence="1 2" key="1">
    <citation type="submission" date="2024-09" db="EMBL/GenBank/DDBJ databases">
        <authorList>
            <person name="Sun Q."/>
            <person name="Mori K."/>
        </authorList>
    </citation>
    <scope>NUCLEOTIDE SEQUENCE [LARGE SCALE GENOMIC DNA]</scope>
    <source>
        <strain evidence="1 2">TBRC 4938</strain>
    </source>
</reference>
<evidence type="ECO:0008006" key="3">
    <source>
        <dbReference type="Google" id="ProtNLM"/>
    </source>
</evidence>
<proteinExistence type="predicted"/>
<dbReference type="EMBL" id="JBHMAA010000032">
    <property type="protein sequence ID" value="MFB9952088.1"/>
    <property type="molecule type" value="Genomic_DNA"/>
</dbReference>
<dbReference type="Proteomes" id="UP001589692">
    <property type="component" value="Unassembled WGS sequence"/>
</dbReference>
<sequence>MAKEQRTIYKCDCCGTPDLPKARGLHITIMGVDSGGYPNIQVKLEDVCTDCYGELFQVSAILRDTIDRLRAAAKSKKAGAV</sequence>
<organism evidence="1 2">
    <name type="scientific">Rhizobium puerariae</name>
    <dbReference type="NCBI Taxonomy" id="1585791"/>
    <lineage>
        <taxon>Bacteria</taxon>
        <taxon>Pseudomonadati</taxon>
        <taxon>Pseudomonadota</taxon>
        <taxon>Alphaproteobacteria</taxon>
        <taxon>Hyphomicrobiales</taxon>
        <taxon>Rhizobiaceae</taxon>
        <taxon>Rhizobium/Agrobacterium group</taxon>
        <taxon>Rhizobium</taxon>
    </lineage>
</organism>
<comment type="caution">
    <text evidence="1">The sequence shown here is derived from an EMBL/GenBank/DDBJ whole genome shotgun (WGS) entry which is preliminary data.</text>
</comment>
<name>A0ABV6ARZ8_9HYPH</name>
<evidence type="ECO:0000313" key="2">
    <source>
        <dbReference type="Proteomes" id="UP001589692"/>
    </source>
</evidence>
<accession>A0ABV6ARZ8</accession>
<protein>
    <recommendedName>
        <fullName evidence="3">HNH endonuclease</fullName>
    </recommendedName>
</protein>
<dbReference type="RefSeq" id="WP_377264905.1">
    <property type="nucleotide sequence ID" value="NZ_JBHMAA010000032.1"/>
</dbReference>
<evidence type="ECO:0000313" key="1">
    <source>
        <dbReference type="EMBL" id="MFB9952088.1"/>
    </source>
</evidence>
<keyword evidence="2" id="KW-1185">Reference proteome</keyword>